<proteinExistence type="predicted"/>
<gene>
    <name evidence="2" type="ORF">SAMN02745724_05420</name>
</gene>
<feature type="chain" id="PRO_5011481186" evidence="1">
    <location>
        <begin position="20"/>
        <end position="128"/>
    </location>
</feature>
<dbReference type="EMBL" id="FOLO01000108">
    <property type="protein sequence ID" value="SFD77732.1"/>
    <property type="molecule type" value="Genomic_DNA"/>
</dbReference>
<feature type="signal peptide" evidence="1">
    <location>
        <begin position="1"/>
        <end position="19"/>
    </location>
</feature>
<keyword evidence="1" id="KW-0732">Signal</keyword>
<reference evidence="2 3" key="1">
    <citation type="submission" date="2016-10" db="EMBL/GenBank/DDBJ databases">
        <authorList>
            <person name="de Groot N.N."/>
        </authorList>
    </citation>
    <scope>NUCLEOTIDE SEQUENCE [LARGE SCALE GENOMIC DNA]</scope>
    <source>
        <strain evidence="2 3">DSM 6059</strain>
    </source>
</reference>
<sequence>MKEILAGLFLATLSGSAFSAQTESCGYWEYYTVEVCDERQVSVTKDYTACEYFGGMRNGEALEFWQTLEGNVSCPSNYRTLTLTSESHYTKTVSETERYNCRNETRRFWVNEGGPNCGFDPRKVDDKK</sequence>
<dbReference type="RefSeq" id="WP_091991966.1">
    <property type="nucleotide sequence ID" value="NZ_FOLO01000108.1"/>
</dbReference>
<evidence type="ECO:0000313" key="3">
    <source>
        <dbReference type="Proteomes" id="UP000198862"/>
    </source>
</evidence>
<protein>
    <submittedName>
        <fullName evidence="2">Uncharacterized protein</fullName>
    </submittedName>
</protein>
<name>A0A1I1V3W9_9GAMM</name>
<dbReference type="AlphaFoldDB" id="A0A1I1V3W9"/>
<evidence type="ECO:0000256" key="1">
    <source>
        <dbReference type="SAM" id="SignalP"/>
    </source>
</evidence>
<accession>A0A1I1V3W9</accession>
<dbReference type="OrthoDB" id="6291327at2"/>
<keyword evidence="3" id="KW-1185">Reference proteome</keyword>
<evidence type="ECO:0000313" key="2">
    <source>
        <dbReference type="EMBL" id="SFD77732.1"/>
    </source>
</evidence>
<dbReference type="Proteomes" id="UP000198862">
    <property type="component" value="Unassembled WGS sequence"/>
</dbReference>
<organism evidence="2 3">
    <name type="scientific">Pseudoalteromonas denitrificans DSM 6059</name>
    <dbReference type="NCBI Taxonomy" id="1123010"/>
    <lineage>
        <taxon>Bacteria</taxon>
        <taxon>Pseudomonadati</taxon>
        <taxon>Pseudomonadota</taxon>
        <taxon>Gammaproteobacteria</taxon>
        <taxon>Alteromonadales</taxon>
        <taxon>Pseudoalteromonadaceae</taxon>
        <taxon>Pseudoalteromonas</taxon>
    </lineage>
</organism>